<name>A0A3P6TAC8_DIBLA</name>
<protein>
    <recommendedName>
        <fullName evidence="1">SCP2 domain-containing protein</fullName>
    </recommendedName>
</protein>
<keyword evidence="3" id="KW-1185">Reference proteome</keyword>
<evidence type="ECO:0000313" key="3">
    <source>
        <dbReference type="Proteomes" id="UP000281553"/>
    </source>
</evidence>
<feature type="domain" description="SCP2" evidence="1">
    <location>
        <begin position="13"/>
        <end position="81"/>
    </location>
</feature>
<dbReference type="Gene3D" id="3.30.1050.10">
    <property type="entry name" value="SCP2 sterol-binding domain"/>
    <property type="match status" value="1"/>
</dbReference>
<dbReference type="EMBL" id="UYRU01044051">
    <property type="protein sequence ID" value="VDK85106.1"/>
    <property type="molecule type" value="Genomic_DNA"/>
</dbReference>
<reference evidence="2 3" key="1">
    <citation type="submission" date="2018-11" db="EMBL/GenBank/DDBJ databases">
        <authorList>
            <consortium name="Pathogen Informatics"/>
        </authorList>
    </citation>
    <scope>NUCLEOTIDE SEQUENCE [LARGE SCALE GENOMIC DNA]</scope>
</reference>
<proteinExistence type="predicted"/>
<organism evidence="2 3">
    <name type="scientific">Dibothriocephalus latus</name>
    <name type="common">Fish tapeworm</name>
    <name type="synonym">Diphyllobothrium latum</name>
    <dbReference type="NCBI Taxonomy" id="60516"/>
    <lineage>
        <taxon>Eukaryota</taxon>
        <taxon>Metazoa</taxon>
        <taxon>Spiralia</taxon>
        <taxon>Lophotrochozoa</taxon>
        <taxon>Platyhelminthes</taxon>
        <taxon>Cestoda</taxon>
        <taxon>Eucestoda</taxon>
        <taxon>Diphyllobothriidea</taxon>
        <taxon>Diphyllobothriidae</taxon>
        <taxon>Dibothriocephalus</taxon>
    </lineage>
</organism>
<dbReference type="AlphaFoldDB" id="A0A3P6TAC8"/>
<dbReference type="Proteomes" id="UP000281553">
    <property type="component" value="Unassembled WGS sequence"/>
</dbReference>
<dbReference type="InterPro" id="IPR036527">
    <property type="entry name" value="SCP2_sterol-bd_dom_sf"/>
</dbReference>
<dbReference type="InterPro" id="IPR003033">
    <property type="entry name" value="SCP2_sterol-bd_dom"/>
</dbReference>
<sequence>MIAAVTSTRSEPAIWLLNLKSPNGEIKKLESPVDESAFDCCFELSDEDFVALFDGTAYTSNLFAAGKLVIEGDLTAALRLDKELTQLRKA</sequence>
<dbReference type="OrthoDB" id="5327538at2759"/>
<dbReference type="PANTHER" id="PTHR10094">
    <property type="entry name" value="STEROL CARRIER PROTEIN 2 SCP-2 FAMILY PROTEIN"/>
    <property type="match status" value="1"/>
</dbReference>
<dbReference type="GO" id="GO:0005829">
    <property type="term" value="C:cytosol"/>
    <property type="evidence" value="ECO:0007669"/>
    <property type="project" value="TreeGrafter"/>
</dbReference>
<dbReference type="SUPFAM" id="SSF55718">
    <property type="entry name" value="SCP-like"/>
    <property type="match status" value="1"/>
</dbReference>
<evidence type="ECO:0000313" key="2">
    <source>
        <dbReference type="EMBL" id="VDK85106.1"/>
    </source>
</evidence>
<gene>
    <name evidence="2" type="ORF">DILT_LOCUS3672</name>
</gene>
<dbReference type="PANTHER" id="PTHR10094:SF25">
    <property type="entry name" value="SCP2 STEROL-BINDING DOMAIN-CONTAINING PROTEIN 1"/>
    <property type="match status" value="1"/>
</dbReference>
<accession>A0A3P6TAC8</accession>
<dbReference type="Pfam" id="PF02036">
    <property type="entry name" value="SCP2"/>
    <property type="match status" value="1"/>
</dbReference>
<evidence type="ECO:0000259" key="1">
    <source>
        <dbReference type="Pfam" id="PF02036"/>
    </source>
</evidence>